<dbReference type="EMBL" id="CAQQ02070875">
    <property type="status" value="NOT_ANNOTATED_CDS"/>
    <property type="molecule type" value="Genomic_DNA"/>
</dbReference>
<organism evidence="2 3">
    <name type="scientific">Megaselia scalaris</name>
    <name type="common">Humpbacked fly</name>
    <name type="synonym">Phora scalaris</name>
    <dbReference type="NCBI Taxonomy" id="36166"/>
    <lineage>
        <taxon>Eukaryota</taxon>
        <taxon>Metazoa</taxon>
        <taxon>Ecdysozoa</taxon>
        <taxon>Arthropoda</taxon>
        <taxon>Hexapoda</taxon>
        <taxon>Insecta</taxon>
        <taxon>Pterygota</taxon>
        <taxon>Neoptera</taxon>
        <taxon>Endopterygota</taxon>
        <taxon>Diptera</taxon>
        <taxon>Brachycera</taxon>
        <taxon>Muscomorpha</taxon>
        <taxon>Platypezoidea</taxon>
        <taxon>Phoridae</taxon>
        <taxon>Megaseliini</taxon>
        <taxon>Megaselia</taxon>
    </lineage>
</organism>
<dbReference type="EMBL" id="CAQQ02070876">
    <property type="status" value="NOT_ANNOTATED_CDS"/>
    <property type="molecule type" value="Genomic_DNA"/>
</dbReference>
<evidence type="ECO:0000313" key="3">
    <source>
        <dbReference type="Proteomes" id="UP000015102"/>
    </source>
</evidence>
<dbReference type="CDD" id="cd00063">
    <property type="entry name" value="FN3"/>
    <property type="match status" value="2"/>
</dbReference>
<sequence length="163" mass="17707">QDHPPLVLEGLDAGVYYEIFVAALNAHGKGGPSPRLVFRTKYQENVDPLPIQSYNMTKCCHASGLLPQCMPLCTLDIKMSDIHELGATCQAQMGTGNIPGPVEDVHVTSVTNNSISLAWVPPDVSGNNSSSANIADNYTDFVIQYGKVNNMTMYETVVKLEHI</sequence>
<dbReference type="HOGENOM" id="CLU_1631247_0_0_1"/>
<dbReference type="EMBL" id="CAQQ02070873">
    <property type="status" value="NOT_ANNOTATED_CDS"/>
    <property type="molecule type" value="Genomic_DNA"/>
</dbReference>
<keyword evidence="3" id="KW-1185">Reference proteome</keyword>
<reference evidence="3" key="1">
    <citation type="submission" date="2013-02" db="EMBL/GenBank/DDBJ databases">
        <authorList>
            <person name="Hughes D."/>
        </authorList>
    </citation>
    <scope>NUCLEOTIDE SEQUENCE</scope>
    <source>
        <strain>Durham</strain>
        <strain evidence="3">NC isolate 2 -- Noor lab</strain>
    </source>
</reference>
<evidence type="ECO:0000259" key="1">
    <source>
        <dbReference type="PROSITE" id="PS50853"/>
    </source>
</evidence>
<dbReference type="PROSITE" id="PS50853">
    <property type="entry name" value="FN3"/>
    <property type="match status" value="1"/>
</dbReference>
<dbReference type="InterPro" id="IPR013783">
    <property type="entry name" value="Ig-like_fold"/>
</dbReference>
<reference evidence="2" key="2">
    <citation type="submission" date="2015-06" db="UniProtKB">
        <authorList>
            <consortium name="EnsemblMetazoa"/>
        </authorList>
    </citation>
    <scope>IDENTIFICATION</scope>
</reference>
<accession>T1GWU7</accession>
<name>T1GWU7_MEGSC</name>
<dbReference type="InterPro" id="IPR003961">
    <property type="entry name" value="FN3_dom"/>
</dbReference>
<dbReference type="SUPFAM" id="SSF49265">
    <property type="entry name" value="Fibronectin type III"/>
    <property type="match status" value="1"/>
</dbReference>
<dbReference type="EMBL" id="CAQQ02070874">
    <property type="status" value="NOT_ANNOTATED_CDS"/>
    <property type="molecule type" value="Genomic_DNA"/>
</dbReference>
<dbReference type="EnsemblMetazoa" id="MESCA008278-RA">
    <property type="protein sequence ID" value="MESCA008278-PA"/>
    <property type="gene ID" value="MESCA008278"/>
</dbReference>
<dbReference type="AlphaFoldDB" id="T1GWU7"/>
<dbReference type="STRING" id="36166.T1GWU7"/>
<dbReference type="InterPro" id="IPR036116">
    <property type="entry name" value="FN3_sf"/>
</dbReference>
<evidence type="ECO:0000313" key="2">
    <source>
        <dbReference type="EnsemblMetazoa" id="MESCA008278-PA"/>
    </source>
</evidence>
<protein>
    <recommendedName>
        <fullName evidence="1">Fibronectin type-III domain-containing protein</fullName>
    </recommendedName>
</protein>
<dbReference type="Gene3D" id="2.60.40.10">
    <property type="entry name" value="Immunoglobulins"/>
    <property type="match status" value="2"/>
</dbReference>
<dbReference type="Proteomes" id="UP000015102">
    <property type="component" value="Unassembled WGS sequence"/>
</dbReference>
<proteinExistence type="predicted"/>
<feature type="domain" description="Fibronectin type-III" evidence="1">
    <location>
        <begin position="1"/>
        <end position="43"/>
    </location>
</feature>